<keyword evidence="2" id="KW-1185">Reference proteome</keyword>
<organism evidence="1 2">
    <name type="scientific">Psilocybe cf. subviscida</name>
    <dbReference type="NCBI Taxonomy" id="2480587"/>
    <lineage>
        <taxon>Eukaryota</taxon>
        <taxon>Fungi</taxon>
        <taxon>Dikarya</taxon>
        <taxon>Basidiomycota</taxon>
        <taxon>Agaricomycotina</taxon>
        <taxon>Agaricomycetes</taxon>
        <taxon>Agaricomycetidae</taxon>
        <taxon>Agaricales</taxon>
        <taxon>Agaricineae</taxon>
        <taxon>Strophariaceae</taxon>
        <taxon>Psilocybe</taxon>
    </lineage>
</organism>
<accession>A0A8H5BSM6</accession>
<comment type="caution">
    <text evidence="1">The sequence shown here is derived from an EMBL/GenBank/DDBJ whole genome shotgun (WGS) entry which is preliminary data.</text>
</comment>
<dbReference type="OrthoDB" id="3058287at2759"/>
<sequence length="169" mass="18771">MSSELVRVDTTALPLAEIASALYNIDDHIFENMYLNFSELSLPAQKLLTEAGLYPINPAVGDDDAALYQQPLLVLRKARQERLGRTLEGVNRALIYGLITNNPTLHAQFTSAFNVKSNIANVAQFLPSLQGVLVPELQGHLDCYMEEIDALLWFEVALRKNGKNPMTKA</sequence>
<name>A0A8H5BSM6_9AGAR</name>
<dbReference type="Proteomes" id="UP000567179">
    <property type="component" value="Unassembled WGS sequence"/>
</dbReference>
<evidence type="ECO:0000313" key="1">
    <source>
        <dbReference type="EMBL" id="KAF5328820.1"/>
    </source>
</evidence>
<evidence type="ECO:0000313" key="2">
    <source>
        <dbReference type="Proteomes" id="UP000567179"/>
    </source>
</evidence>
<proteinExistence type="predicted"/>
<dbReference type="AlphaFoldDB" id="A0A8H5BSM6"/>
<gene>
    <name evidence="1" type="ORF">D9619_011502</name>
</gene>
<reference evidence="1 2" key="1">
    <citation type="journal article" date="2020" name="ISME J.">
        <title>Uncovering the hidden diversity of litter-decomposition mechanisms in mushroom-forming fungi.</title>
        <authorList>
            <person name="Floudas D."/>
            <person name="Bentzer J."/>
            <person name="Ahren D."/>
            <person name="Johansson T."/>
            <person name="Persson P."/>
            <person name="Tunlid A."/>
        </authorList>
    </citation>
    <scope>NUCLEOTIDE SEQUENCE [LARGE SCALE GENOMIC DNA]</scope>
    <source>
        <strain evidence="1 2">CBS 101986</strain>
    </source>
</reference>
<protein>
    <submittedName>
        <fullName evidence="1">Uncharacterized protein</fullName>
    </submittedName>
</protein>
<dbReference type="EMBL" id="JAACJJ010000003">
    <property type="protein sequence ID" value="KAF5328820.1"/>
    <property type="molecule type" value="Genomic_DNA"/>
</dbReference>